<keyword evidence="3" id="KW-0560">Oxidoreductase</keyword>
<dbReference type="InterPro" id="IPR002938">
    <property type="entry name" value="FAD-bd"/>
</dbReference>
<comment type="caution">
    <text evidence="6">The sequence shown here is derived from an EMBL/GenBank/DDBJ whole genome shotgun (WGS) entry which is preliminary data.</text>
</comment>
<dbReference type="GO" id="GO:0071949">
    <property type="term" value="F:FAD binding"/>
    <property type="evidence" value="ECO:0007669"/>
    <property type="project" value="InterPro"/>
</dbReference>
<dbReference type="PANTHER" id="PTHR47178">
    <property type="entry name" value="MONOOXYGENASE, FAD-BINDING"/>
    <property type="match status" value="1"/>
</dbReference>
<evidence type="ECO:0000313" key="6">
    <source>
        <dbReference type="EMBL" id="GJJ11333.1"/>
    </source>
</evidence>
<accession>A0AAV5ADY9</accession>
<evidence type="ECO:0000256" key="1">
    <source>
        <dbReference type="ARBA" id="ARBA00022630"/>
    </source>
</evidence>
<sequence length="474" mass="52456">MHSPPPSPSLSSLNSIVPRRPRILIAGGGLSGLALANGILNAANFVPLDVMVFERDADEDLRERGGYQIRLAQDGIAGLKECLDDVTYAELKCRYGAGVAEAPTLINPKTAEPLIRLSSFRIYAKARAMSRRVLRAFLLRKVVASNAIQFSKRVVAYDIVYDHDGEHVKIFFDDGTSEVGDILVAADGSKSNIADQVGLNNRTHVHGGYHLASRGPVNEAVLAKLPRVLQNDGAVVDPGDLMTIYDKPYYQDVRVIRLFLQTSKSAFLSQPHLFWAVSFPGHVPPRFNSSNATDLKLAQKNHAKELMRSKGIHQSIIDILDIGSVDTIRLTTEMETSVQPPHNWREIAQQRMGKNGGHPRIFLIGDSVHPMTPGRGMGANQAIRDSAALVPYFANLARSFQNANPEEMSQLVQLTNQKFEAEMLPRAFGWVNASNRSAEMDVSTWTGKALIYVLLLDILYRNVGLEDKKAWEYY</sequence>
<dbReference type="SUPFAM" id="SSF51905">
    <property type="entry name" value="FAD/NAD(P)-binding domain"/>
    <property type="match status" value="1"/>
</dbReference>
<dbReference type="Proteomes" id="UP001050691">
    <property type="component" value="Unassembled WGS sequence"/>
</dbReference>
<dbReference type="PANTHER" id="PTHR47178:SF5">
    <property type="entry name" value="FAD-BINDING DOMAIN-CONTAINING PROTEIN"/>
    <property type="match status" value="1"/>
</dbReference>
<dbReference type="AlphaFoldDB" id="A0AAV5ADY9"/>
<dbReference type="InterPro" id="IPR036188">
    <property type="entry name" value="FAD/NAD-bd_sf"/>
</dbReference>
<dbReference type="PRINTS" id="PR00420">
    <property type="entry name" value="RNGMNOXGNASE"/>
</dbReference>
<organism evidence="6 7">
    <name type="scientific">Clathrus columnatus</name>
    <dbReference type="NCBI Taxonomy" id="1419009"/>
    <lineage>
        <taxon>Eukaryota</taxon>
        <taxon>Fungi</taxon>
        <taxon>Dikarya</taxon>
        <taxon>Basidiomycota</taxon>
        <taxon>Agaricomycotina</taxon>
        <taxon>Agaricomycetes</taxon>
        <taxon>Phallomycetidae</taxon>
        <taxon>Phallales</taxon>
        <taxon>Clathraceae</taxon>
        <taxon>Clathrus</taxon>
    </lineage>
</organism>
<keyword evidence="4" id="KW-0503">Monooxygenase</keyword>
<dbReference type="Gene3D" id="3.50.50.60">
    <property type="entry name" value="FAD/NAD(P)-binding domain"/>
    <property type="match status" value="1"/>
</dbReference>
<proteinExistence type="predicted"/>
<evidence type="ECO:0000313" key="7">
    <source>
        <dbReference type="Proteomes" id="UP001050691"/>
    </source>
</evidence>
<gene>
    <name evidence="6" type="ORF">Clacol_005565</name>
</gene>
<evidence type="ECO:0000256" key="4">
    <source>
        <dbReference type="ARBA" id="ARBA00023033"/>
    </source>
</evidence>
<name>A0AAV5ADY9_9AGAM</name>
<evidence type="ECO:0000256" key="3">
    <source>
        <dbReference type="ARBA" id="ARBA00023002"/>
    </source>
</evidence>
<protein>
    <recommendedName>
        <fullName evidence="5">FAD-binding domain-containing protein</fullName>
    </recommendedName>
</protein>
<keyword evidence="2" id="KW-0274">FAD</keyword>
<feature type="domain" description="FAD-binding" evidence="5">
    <location>
        <begin position="350"/>
        <end position="395"/>
    </location>
</feature>
<evidence type="ECO:0000256" key="2">
    <source>
        <dbReference type="ARBA" id="ARBA00022827"/>
    </source>
</evidence>
<keyword evidence="1" id="KW-0285">Flavoprotein</keyword>
<dbReference type="EMBL" id="BPWL01000006">
    <property type="protein sequence ID" value="GJJ11333.1"/>
    <property type="molecule type" value="Genomic_DNA"/>
</dbReference>
<dbReference type="Pfam" id="PF01494">
    <property type="entry name" value="FAD_binding_3"/>
    <property type="match status" value="1"/>
</dbReference>
<dbReference type="GO" id="GO:0004497">
    <property type="term" value="F:monooxygenase activity"/>
    <property type="evidence" value="ECO:0007669"/>
    <property type="project" value="UniProtKB-KW"/>
</dbReference>
<reference evidence="6" key="1">
    <citation type="submission" date="2021-10" db="EMBL/GenBank/DDBJ databases">
        <title>De novo Genome Assembly of Clathrus columnatus (Basidiomycota, Fungi) Using Illumina and Nanopore Sequence Data.</title>
        <authorList>
            <person name="Ogiso-Tanaka E."/>
            <person name="Itagaki H."/>
            <person name="Hosoya T."/>
            <person name="Hosaka K."/>
        </authorList>
    </citation>
    <scope>NUCLEOTIDE SEQUENCE</scope>
    <source>
        <strain evidence="6">MO-923</strain>
    </source>
</reference>
<keyword evidence="7" id="KW-1185">Reference proteome</keyword>
<evidence type="ECO:0000259" key="5">
    <source>
        <dbReference type="Pfam" id="PF01494"/>
    </source>
</evidence>